<feature type="compositionally biased region" description="Polar residues" evidence="1">
    <location>
        <begin position="412"/>
        <end position="425"/>
    </location>
</feature>
<organism evidence="2 3">
    <name type="scientific">Elysia crispata</name>
    <name type="common">lettuce slug</name>
    <dbReference type="NCBI Taxonomy" id="231223"/>
    <lineage>
        <taxon>Eukaryota</taxon>
        <taxon>Metazoa</taxon>
        <taxon>Spiralia</taxon>
        <taxon>Lophotrochozoa</taxon>
        <taxon>Mollusca</taxon>
        <taxon>Gastropoda</taxon>
        <taxon>Heterobranchia</taxon>
        <taxon>Euthyneura</taxon>
        <taxon>Panpulmonata</taxon>
        <taxon>Sacoglossa</taxon>
        <taxon>Placobranchoidea</taxon>
        <taxon>Plakobranchidae</taxon>
        <taxon>Elysia</taxon>
    </lineage>
</organism>
<protein>
    <submittedName>
        <fullName evidence="2">Uncharacterized protein</fullName>
    </submittedName>
</protein>
<reference evidence="2" key="1">
    <citation type="journal article" date="2023" name="G3 (Bethesda)">
        <title>A reference genome for the long-term kleptoplast-retaining sea slug Elysia crispata morphotype clarki.</title>
        <authorList>
            <person name="Eastman K.E."/>
            <person name="Pendleton A.L."/>
            <person name="Shaikh M.A."/>
            <person name="Suttiyut T."/>
            <person name="Ogas R."/>
            <person name="Tomko P."/>
            <person name="Gavelis G."/>
            <person name="Widhalm J.R."/>
            <person name="Wisecaver J.H."/>
        </authorList>
    </citation>
    <scope>NUCLEOTIDE SEQUENCE</scope>
    <source>
        <strain evidence="2">ECLA1</strain>
    </source>
</reference>
<feature type="compositionally biased region" description="Low complexity" evidence="1">
    <location>
        <begin position="445"/>
        <end position="458"/>
    </location>
</feature>
<feature type="compositionally biased region" description="Basic residues" evidence="1">
    <location>
        <begin position="429"/>
        <end position="444"/>
    </location>
</feature>
<feature type="compositionally biased region" description="Basic residues" evidence="1">
    <location>
        <begin position="396"/>
        <end position="411"/>
    </location>
</feature>
<feature type="region of interest" description="Disordered" evidence="1">
    <location>
        <begin position="46"/>
        <end position="90"/>
    </location>
</feature>
<feature type="compositionally biased region" description="Polar residues" evidence="1">
    <location>
        <begin position="147"/>
        <end position="168"/>
    </location>
</feature>
<evidence type="ECO:0000256" key="1">
    <source>
        <dbReference type="SAM" id="MobiDB-lite"/>
    </source>
</evidence>
<evidence type="ECO:0000313" key="3">
    <source>
        <dbReference type="Proteomes" id="UP001283361"/>
    </source>
</evidence>
<feature type="compositionally biased region" description="Polar residues" evidence="1">
    <location>
        <begin position="7"/>
        <end position="21"/>
    </location>
</feature>
<feature type="compositionally biased region" description="Polar residues" evidence="1">
    <location>
        <begin position="132"/>
        <end position="141"/>
    </location>
</feature>
<dbReference type="Proteomes" id="UP001283361">
    <property type="component" value="Unassembled WGS sequence"/>
</dbReference>
<feature type="region of interest" description="Disordered" evidence="1">
    <location>
        <begin position="396"/>
        <end position="458"/>
    </location>
</feature>
<feature type="compositionally biased region" description="Low complexity" evidence="1">
    <location>
        <begin position="300"/>
        <end position="324"/>
    </location>
</feature>
<accession>A0AAE0ZPI5</accession>
<keyword evidence="3" id="KW-1185">Reference proteome</keyword>
<feature type="region of interest" description="Disordered" evidence="1">
    <location>
        <begin position="122"/>
        <end position="141"/>
    </location>
</feature>
<feature type="compositionally biased region" description="Basic residues" evidence="1">
    <location>
        <begin position="170"/>
        <end position="191"/>
    </location>
</feature>
<dbReference type="EMBL" id="JAWDGP010003587">
    <property type="protein sequence ID" value="KAK3772923.1"/>
    <property type="molecule type" value="Genomic_DNA"/>
</dbReference>
<feature type="compositionally biased region" description="Basic and acidic residues" evidence="1">
    <location>
        <begin position="516"/>
        <end position="534"/>
    </location>
</feature>
<feature type="region of interest" description="Disordered" evidence="1">
    <location>
        <begin position="508"/>
        <end position="568"/>
    </location>
</feature>
<feature type="compositionally biased region" description="Basic and acidic residues" evidence="1">
    <location>
        <begin position="247"/>
        <end position="260"/>
    </location>
</feature>
<name>A0AAE0ZPI5_9GAST</name>
<dbReference type="AlphaFoldDB" id="A0AAE0ZPI5"/>
<feature type="compositionally biased region" description="Basic and acidic residues" evidence="1">
    <location>
        <begin position="77"/>
        <end position="90"/>
    </location>
</feature>
<comment type="caution">
    <text evidence="2">The sequence shown here is derived from an EMBL/GenBank/DDBJ whole genome shotgun (WGS) entry which is preliminary data.</text>
</comment>
<feature type="compositionally biased region" description="Polar residues" evidence="1">
    <location>
        <begin position="261"/>
        <end position="271"/>
    </location>
</feature>
<feature type="compositionally biased region" description="Low complexity" evidence="1">
    <location>
        <begin position="58"/>
        <end position="71"/>
    </location>
</feature>
<gene>
    <name evidence="2" type="ORF">RRG08_029840</name>
</gene>
<sequence length="568" mass="63882">MREERSNSQTSSAQNSRVRAIQSTQLDLERLEQELGFTDAVTKELGNGDTLRRKRSRSQSVNQLKSSSSRSGNNHQVHSENNERRVTNRDKFSHKLPKIEHFFSRTCLEPCHPIQAETDHIGYVEPLPGSPLGQSSDDTNKNAFASATTAEENEQSSGYRFLDQGNNAKSYHRSKSRVSRRKHKSRNRCKLSKREQPRQGPTDGQRVIDLPPNSVLEITSQSALCVPKNRKKDKDLNSEEQSLSLAKRTERSKCPEETKSGKNVSPKQSSPVRRAIHPSSRAVDKSNSSRYRITPRPAVALASRWSRHSSASSASSNTSSLTSAGTMRYRSSSARKRSPSYFANARYNRRYSATGSTSSRNRRSRYQYQNFPHAVSSYLLQNRPRSARKLSKISLYRARRTRRGSSIRPRKSTGSVQRRSSKISTSPGQRKRGRPRGSGKKLRASRSVSGSSHSAKAKSLGLLDTVSNLWRSYSFSRNATPAQNNSSSLSSSSCSESWVSRMLPISRSKHQKRLMSHREKAYKYSRVHKDEESGSKGARPRHRSQTPSEDVESRKNQKAGGSVFCSIM</sequence>
<proteinExistence type="predicted"/>
<evidence type="ECO:0000313" key="2">
    <source>
        <dbReference type="EMBL" id="KAK3772923.1"/>
    </source>
</evidence>
<feature type="region of interest" description="Disordered" evidence="1">
    <location>
        <begin position="147"/>
        <end position="341"/>
    </location>
</feature>
<feature type="region of interest" description="Disordered" evidence="1">
    <location>
        <begin position="1"/>
        <end position="21"/>
    </location>
</feature>